<sequence>MLIRVESCWRCGWYRGISVADWAGADRFRESPLFSIRSNEPLLPSKILISGRRILSKIRSIYALLGKGTSIPVPGHHIILNVAPARPIQHGRFRQPLSIFFHISAIESLSRLVRVKESHRHEMGEKGETWTGKKTGTMARLGSDSGMSLFVVRRHILLGIFQARVSAVDGSSWASGRSAIWIGQFLISLSRSFIHALDLRERAPAENWVGFKSGRLGLNEGTGDRAGLNE</sequence>
<dbReference type="Proteomes" id="UP001234787">
    <property type="component" value="Unassembled WGS sequence"/>
</dbReference>
<accession>A0AAD3NVP1</accession>
<reference evidence="1" key="1">
    <citation type="submission" date="2022-12" db="EMBL/GenBank/DDBJ databases">
        <title>Chromosome-Level Genome Assembly of Japanese Cedar (Cryptomeriajaponica D. Don).</title>
        <authorList>
            <person name="Fujino T."/>
            <person name="Yamaguchi K."/>
            <person name="Yokoyama T."/>
            <person name="Hamanaka T."/>
            <person name="Harazono Y."/>
            <person name="Kamada H."/>
            <person name="Kobayashi W."/>
            <person name="Ujino-Ihara T."/>
            <person name="Uchiyama K."/>
            <person name="Matsumoto A."/>
            <person name="Izuno A."/>
            <person name="Tsumura Y."/>
            <person name="Toyoda A."/>
            <person name="Shigenobu S."/>
            <person name="Moriguchi Y."/>
            <person name="Ueno S."/>
            <person name="Kasahara M."/>
        </authorList>
    </citation>
    <scope>NUCLEOTIDE SEQUENCE</scope>
</reference>
<protein>
    <submittedName>
        <fullName evidence="1">Uncharacterized protein</fullName>
    </submittedName>
</protein>
<comment type="caution">
    <text evidence="1">The sequence shown here is derived from an EMBL/GenBank/DDBJ whole genome shotgun (WGS) entry which is preliminary data.</text>
</comment>
<keyword evidence="3" id="KW-1185">Reference proteome</keyword>
<evidence type="ECO:0000313" key="3">
    <source>
        <dbReference type="Proteomes" id="UP001234787"/>
    </source>
</evidence>
<evidence type="ECO:0000313" key="1">
    <source>
        <dbReference type="EMBL" id="GLJ59264.1"/>
    </source>
</evidence>
<gene>
    <name evidence="1" type="ORF">SUGI_1500440</name>
    <name evidence="2" type="ORF">SUGI_1503780</name>
</gene>
<evidence type="ECO:0000313" key="2">
    <source>
        <dbReference type="EMBL" id="GLJ59346.1"/>
    </source>
</evidence>
<dbReference type="EMBL" id="BSEH01000842">
    <property type="protein sequence ID" value="GLJ59346.1"/>
    <property type="molecule type" value="Genomic_DNA"/>
</dbReference>
<dbReference type="AlphaFoldDB" id="A0AAD3NVP1"/>
<proteinExistence type="predicted"/>
<organism evidence="1 3">
    <name type="scientific">Cryptomeria japonica</name>
    <name type="common">Japanese cedar</name>
    <name type="synonym">Cupressus japonica</name>
    <dbReference type="NCBI Taxonomy" id="3369"/>
    <lineage>
        <taxon>Eukaryota</taxon>
        <taxon>Viridiplantae</taxon>
        <taxon>Streptophyta</taxon>
        <taxon>Embryophyta</taxon>
        <taxon>Tracheophyta</taxon>
        <taxon>Spermatophyta</taxon>
        <taxon>Pinopsida</taxon>
        <taxon>Pinidae</taxon>
        <taxon>Conifers II</taxon>
        <taxon>Cupressales</taxon>
        <taxon>Cupressaceae</taxon>
        <taxon>Cryptomeria</taxon>
    </lineage>
</organism>
<name>A0AAD3NVP1_CRYJA</name>
<dbReference type="EMBL" id="BSEH01000788">
    <property type="protein sequence ID" value="GLJ59264.1"/>
    <property type="molecule type" value="Genomic_DNA"/>
</dbReference>